<dbReference type="InterPro" id="IPR009100">
    <property type="entry name" value="AcylCoA_DH/oxidase_NM_dom_sf"/>
</dbReference>
<dbReference type="PROSITE" id="PS00072">
    <property type="entry name" value="ACYL_COA_DH_1"/>
    <property type="match status" value="1"/>
</dbReference>
<name>A0A7H8NEJ3_9ACTN</name>
<sequence length="423" mass="44533">MSAFALDPQQRQWCATLRTVAADQLRPLAERGAPGRVNRPLVAALGELGLLRRLFPTATADPGAEPEGDAGREAEPGPGARAGEDAGGGPSAARALDLCLLRESLATQCAEAETALALQALGCYPVVQSGTAEQRARWLPEVIAGRAVAAYALSEPAAGSDAAALTLAARPVGPARPTHATAPEAATAPDVESWELTGEKCWISNAPEADFYTVFARTTPGAGSRGITAFLVPADRPGLGGEPLEMLSPHPIGRLTFDAVPVTRADVLGEVDAGFKVAMRTLNLLRPSVGAFAVGMAQRALDLALVHARERTAFGGPLRDLQAVSHQLAEMATRTEAARLLVYAAASAYDSGQPDIARRSAMAKLLATETAQYVVDAAVQIHGARALERGHPLEHLYREVRAPRIYEGATEVQRTIIAKELYR</sequence>
<keyword evidence="3 6" id="KW-0285">Flavoprotein</keyword>
<reference evidence="11 12" key="1">
    <citation type="submission" date="2020-06" db="EMBL/GenBank/DDBJ databases">
        <title>Genome mining for natural products.</title>
        <authorList>
            <person name="Zhang B."/>
            <person name="Shi J."/>
            <person name="Ge H."/>
        </authorList>
    </citation>
    <scope>NUCLEOTIDE SEQUENCE [LARGE SCALE GENOMIC DNA]</scope>
    <source>
        <strain evidence="11 12">NA00687</strain>
    </source>
</reference>
<dbReference type="InterPro" id="IPR037069">
    <property type="entry name" value="AcylCoA_DH/ox_N_sf"/>
</dbReference>
<dbReference type="SUPFAM" id="SSF56645">
    <property type="entry name" value="Acyl-CoA dehydrogenase NM domain-like"/>
    <property type="match status" value="1"/>
</dbReference>
<dbReference type="InterPro" id="IPR013786">
    <property type="entry name" value="AcylCoA_DH/ox_N"/>
</dbReference>
<evidence type="ECO:0000256" key="5">
    <source>
        <dbReference type="ARBA" id="ARBA00023002"/>
    </source>
</evidence>
<feature type="region of interest" description="Disordered" evidence="7">
    <location>
        <begin position="58"/>
        <end position="89"/>
    </location>
</feature>
<dbReference type="EMBL" id="CP054929">
    <property type="protein sequence ID" value="QKW52874.1"/>
    <property type="molecule type" value="Genomic_DNA"/>
</dbReference>
<dbReference type="GO" id="GO:0050660">
    <property type="term" value="F:flavin adenine dinucleotide binding"/>
    <property type="evidence" value="ECO:0007669"/>
    <property type="project" value="InterPro"/>
</dbReference>
<dbReference type="InterPro" id="IPR036250">
    <property type="entry name" value="AcylCo_DH-like_C"/>
</dbReference>
<feature type="domain" description="Acyl-CoA dehydrogenase/oxidase C-terminal" evidence="8">
    <location>
        <begin position="273"/>
        <end position="421"/>
    </location>
</feature>
<feature type="domain" description="Acyl-CoA oxidase/dehydrogenase middle" evidence="9">
    <location>
        <begin position="150"/>
        <end position="260"/>
    </location>
</feature>
<keyword evidence="12" id="KW-1185">Reference proteome</keyword>
<dbReference type="PANTHER" id="PTHR43884">
    <property type="entry name" value="ACYL-COA DEHYDROGENASE"/>
    <property type="match status" value="1"/>
</dbReference>
<dbReference type="Pfam" id="PF02770">
    <property type="entry name" value="Acyl-CoA_dh_M"/>
    <property type="match status" value="1"/>
</dbReference>
<dbReference type="Pfam" id="PF00441">
    <property type="entry name" value="Acyl-CoA_dh_1"/>
    <property type="match status" value="1"/>
</dbReference>
<dbReference type="GO" id="GO:0003995">
    <property type="term" value="F:acyl-CoA dehydrogenase activity"/>
    <property type="evidence" value="ECO:0007669"/>
    <property type="project" value="InterPro"/>
</dbReference>
<evidence type="ECO:0000313" key="12">
    <source>
        <dbReference type="Proteomes" id="UP000509303"/>
    </source>
</evidence>
<evidence type="ECO:0000256" key="6">
    <source>
        <dbReference type="RuleBase" id="RU362125"/>
    </source>
</evidence>
<gene>
    <name evidence="11" type="ORF">HUT08_28775</name>
</gene>
<comment type="similarity">
    <text evidence="2 6">Belongs to the acyl-CoA dehydrogenase family.</text>
</comment>
<dbReference type="Gene3D" id="1.10.540.10">
    <property type="entry name" value="Acyl-CoA dehydrogenase/oxidase, N-terminal domain"/>
    <property type="match status" value="1"/>
</dbReference>
<feature type="domain" description="Acyl-CoA dehydrogenase/oxidase N-terminal" evidence="10">
    <location>
        <begin position="84"/>
        <end position="145"/>
    </location>
</feature>
<evidence type="ECO:0000259" key="8">
    <source>
        <dbReference type="Pfam" id="PF00441"/>
    </source>
</evidence>
<evidence type="ECO:0000256" key="4">
    <source>
        <dbReference type="ARBA" id="ARBA00022827"/>
    </source>
</evidence>
<dbReference type="RefSeq" id="WP_176164584.1">
    <property type="nucleotide sequence ID" value="NZ_CP054929.1"/>
</dbReference>
<dbReference type="Proteomes" id="UP000509303">
    <property type="component" value="Chromosome"/>
</dbReference>
<dbReference type="AlphaFoldDB" id="A0A7H8NEJ3"/>
<evidence type="ECO:0000256" key="2">
    <source>
        <dbReference type="ARBA" id="ARBA00009347"/>
    </source>
</evidence>
<organism evidence="11 12">
    <name type="scientific">Streptomyces buecherae</name>
    <dbReference type="NCBI Taxonomy" id="2763006"/>
    <lineage>
        <taxon>Bacteria</taxon>
        <taxon>Bacillati</taxon>
        <taxon>Actinomycetota</taxon>
        <taxon>Actinomycetes</taxon>
        <taxon>Kitasatosporales</taxon>
        <taxon>Streptomycetaceae</taxon>
        <taxon>Streptomyces</taxon>
    </lineage>
</organism>
<dbReference type="SUPFAM" id="SSF47203">
    <property type="entry name" value="Acyl-CoA dehydrogenase C-terminal domain-like"/>
    <property type="match status" value="1"/>
</dbReference>
<evidence type="ECO:0000259" key="10">
    <source>
        <dbReference type="Pfam" id="PF02771"/>
    </source>
</evidence>
<evidence type="ECO:0000256" key="1">
    <source>
        <dbReference type="ARBA" id="ARBA00001974"/>
    </source>
</evidence>
<proteinExistence type="inferred from homology"/>
<comment type="cofactor">
    <cofactor evidence="1 6">
        <name>FAD</name>
        <dbReference type="ChEBI" id="CHEBI:57692"/>
    </cofactor>
</comment>
<keyword evidence="5 6" id="KW-0560">Oxidoreductase</keyword>
<keyword evidence="4 6" id="KW-0274">FAD</keyword>
<dbReference type="InterPro" id="IPR009075">
    <property type="entry name" value="AcylCo_DH/oxidase_C"/>
</dbReference>
<dbReference type="Gene3D" id="1.20.140.10">
    <property type="entry name" value="Butyryl-CoA Dehydrogenase, subunit A, domain 3"/>
    <property type="match status" value="1"/>
</dbReference>
<evidence type="ECO:0000313" key="11">
    <source>
        <dbReference type="EMBL" id="QKW52874.1"/>
    </source>
</evidence>
<evidence type="ECO:0000256" key="3">
    <source>
        <dbReference type="ARBA" id="ARBA00022630"/>
    </source>
</evidence>
<protein>
    <submittedName>
        <fullName evidence="11">Acyl-CoA dehydrogenase family protein</fullName>
    </submittedName>
</protein>
<dbReference type="InterPro" id="IPR006091">
    <property type="entry name" value="Acyl-CoA_Oxase/DH_mid-dom"/>
</dbReference>
<evidence type="ECO:0000259" key="9">
    <source>
        <dbReference type="Pfam" id="PF02770"/>
    </source>
</evidence>
<dbReference type="Pfam" id="PF02771">
    <property type="entry name" value="Acyl-CoA_dh_N"/>
    <property type="match status" value="1"/>
</dbReference>
<dbReference type="Gene3D" id="2.40.110.10">
    <property type="entry name" value="Butyryl-CoA Dehydrogenase, subunit A, domain 2"/>
    <property type="match status" value="1"/>
</dbReference>
<accession>A0A7H8NEJ3</accession>
<dbReference type="PANTHER" id="PTHR43884:SF22">
    <property type="entry name" value="BLR3437 PROTEIN"/>
    <property type="match status" value="1"/>
</dbReference>
<dbReference type="InterPro" id="IPR006089">
    <property type="entry name" value="Acyl-CoA_DH_CS"/>
</dbReference>
<dbReference type="FunFam" id="1.20.140.10:FF:000001">
    <property type="entry name" value="Acyl-CoA dehydrogenase"/>
    <property type="match status" value="1"/>
</dbReference>
<dbReference type="InterPro" id="IPR046373">
    <property type="entry name" value="Acyl-CoA_Oxase/DH_mid-dom_sf"/>
</dbReference>
<evidence type="ECO:0000256" key="7">
    <source>
        <dbReference type="SAM" id="MobiDB-lite"/>
    </source>
</evidence>